<dbReference type="EMBL" id="FOLO01000017">
    <property type="protein sequence ID" value="SFC75418.1"/>
    <property type="molecule type" value="Genomic_DNA"/>
</dbReference>
<feature type="domain" description="Signal transduction histidine kinase internal region" evidence="2">
    <location>
        <begin position="171"/>
        <end position="249"/>
    </location>
</feature>
<dbReference type="Proteomes" id="UP000198862">
    <property type="component" value="Unassembled WGS sequence"/>
</dbReference>
<sequence>MSYWIIQAIAACLLFAVQFTPARHYKFSLYPEWAVFTLFIINAAIFICLTHFVIRAAVKYQQHAAIAGKKLFATVVICILLSCLIDVALTVNLQAWLTPALDETTKALRLGTEYKYYLNELGADTPRWRFTQILASLLGVTFLYGSWSTFYFFLTSMRSRIQIKEKVKSGQLALLMSQLNPHFLFNSMNSIRGMIFEDKQLAKELVDKLTELFRYNLSSNQKITESLEDELRVCEFYLDIEQTRLEERLLIEIFIEPDTLTLQVPTMGLLTLLENAIKHGIAPRVEQSLLTIKTYQTDTYWHLAVTNPLYHGSYKAPGTGTGLTNLKQRLNLMYGENASIDINKTPDSFSAILTLPLKG</sequence>
<evidence type="ECO:0000313" key="4">
    <source>
        <dbReference type="Proteomes" id="UP000198862"/>
    </source>
</evidence>
<keyword evidence="3" id="KW-0808">Transferase</keyword>
<dbReference type="RefSeq" id="WP_091984152.1">
    <property type="nucleotide sequence ID" value="NZ_FOLO01000017.1"/>
</dbReference>
<evidence type="ECO:0000256" key="1">
    <source>
        <dbReference type="SAM" id="Phobius"/>
    </source>
</evidence>
<dbReference type="InterPro" id="IPR050640">
    <property type="entry name" value="Bact_2-comp_sensor_kinase"/>
</dbReference>
<protein>
    <submittedName>
        <fullName evidence="3">Histidine kinase</fullName>
    </submittedName>
</protein>
<dbReference type="GO" id="GO:0016020">
    <property type="term" value="C:membrane"/>
    <property type="evidence" value="ECO:0007669"/>
    <property type="project" value="InterPro"/>
</dbReference>
<feature type="transmembrane region" description="Helical" evidence="1">
    <location>
        <begin position="35"/>
        <end position="58"/>
    </location>
</feature>
<dbReference type="Pfam" id="PF06580">
    <property type="entry name" value="His_kinase"/>
    <property type="match status" value="1"/>
</dbReference>
<dbReference type="OrthoDB" id="2514702at2"/>
<accession>A0A1I1LWU7</accession>
<evidence type="ECO:0000313" key="3">
    <source>
        <dbReference type="EMBL" id="SFC75418.1"/>
    </source>
</evidence>
<name>A0A1I1LWU7_9GAMM</name>
<keyword evidence="1" id="KW-0812">Transmembrane</keyword>
<organism evidence="3 4">
    <name type="scientific">Pseudoalteromonas denitrificans DSM 6059</name>
    <dbReference type="NCBI Taxonomy" id="1123010"/>
    <lineage>
        <taxon>Bacteria</taxon>
        <taxon>Pseudomonadati</taxon>
        <taxon>Pseudomonadota</taxon>
        <taxon>Gammaproteobacteria</taxon>
        <taxon>Alteromonadales</taxon>
        <taxon>Pseudoalteromonadaceae</taxon>
        <taxon>Pseudoalteromonas</taxon>
    </lineage>
</organism>
<keyword evidence="1" id="KW-1133">Transmembrane helix</keyword>
<keyword evidence="4" id="KW-1185">Reference proteome</keyword>
<dbReference type="PANTHER" id="PTHR34220:SF7">
    <property type="entry name" value="SENSOR HISTIDINE KINASE YPDA"/>
    <property type="match status" value="1"/>
</dbReference>
<reference evidence="3 4" key="1">
    <citation type="submission" date="2016-10" db="EMBL/GenBank/DDBJ databases">
        <authorList>
            <person name="de Groot N.N."/>
        </authorList>
    </citation>
    <scope>NUCLEOTIDE SEQUENCE [LARGE SCALE GENOMIC DNA]</scope>
    <source>
        <strain evidence="3 4">DSM 6059</strain>
    </source>
</reference>
<dbReference type="SUPFAM" id="SSF55874">
    <property type="entry name" value="ATPase domain of HSP90 chaperone/DNA topoisomerase II/histidine kinase"/>
    <property type="match status" value="1"/>
</dbReference>
<feature type="transmembrane region" description="Helical" evidence="1">
    <location>
        <begin position="70"/>
        <end position="91"/>
    </location>
</feature>
<dbReference type="InterPro" id="IPR036890">
    <property type="entry name" value="HATPase_C_sf"/>
</dbReference>
<gene>
    <name evidence="3" type="ORF">SAMN02745724_02466</name>
</gene>
<keyword evidence="3" id="KW-0418">Kinase</keyword>
<proteinExistence type="predicted"/>
<evidence type="ECO:0000259" key="2">
    <source>
        <dbReference type="Pfam" id="PF06580"/>
    </source>
</evidence>
<dbReference type="Gene3D" id="3.30.565.10">
    <property type="entry name" value="Histidine kinase-like ATPase, C-terminal domain"/>
    <property type="match status" value="1"/>
</dbReference>
<dbReference type="GO" id="GO:0000155">
    <property type="term" value="F:phosphorelay sensor kinase activity"/>
    <property type="evidence" value="ECO:0007669"/>
    <property type="project" value="InterPro"/>
</dbReference>
<dbReference type="AlphaFoldDB" id="A0A1I1LWU7"/>
<keyword evidence="1" id="KW-0472">Membrane</keyword>
<dbReference type="PANTHER" id="PTHR34220">
    <property type="entry name" value="SENSOR HISTIDINE KINASE YPDA"/>
    <property type="match status" value="1"/>
</dbReference>
<dbReference type="InterPro" id="IPR010559">
    <property type="entry name" value="Sig_transdc_His_kin_internal"/>
</dbReference>
<feature type="transmembrane region" description="Helical" evidence="1">
    <location>
        <begin position="133"/>
        <end position="154"/>
    </location>
</feature>
<dbReference type="STRING" id="1123010.SAMN02745724_02466"/>